<dbReference type="AlphaFoldDB" id="W6U3Z7"/>
<dbReference type="GeneID" id="36345051"/>
<gene>
    <name evidence="1" type="ORF">EGR_09336</name>
</gene>
<evidence type="ECO:0000313" key="1">
    <source>
        <dbReference type="EMBL" id="EUB55820.1"/>
    </source>
</evidence>
<dbReference type="Proteomes" id="UP000019149">
    <property type="component" value="Unassembled WGS sequence"/>
</dbReference>
<name>W6U3Z7_ECHGR</name>
<proteinExistence type="predicted"/>
<dbReference type="RefSeq" id="XP_024347016.1">
    <property type="nucleotide sequence ID" value="XM_024498585.1"/>
</dbReference>
<evidence type="ECO:0000313" key="2">
    <source>
        <dbReference type="Proteomes" id="UP000019149"/>
    </source>
</evidence>
<dbReference type="CTD" id="36345051"/>
<sequence length="289" mass="33211">MVLWVTFSIQRICLHAYDSAVKLYLSRQYTEQAYYVQEAERLLNVLYAQMTEDGVAADNTAVIFQNGEEINKVYHYHLVKCFDLLGSTKSCQNRTPNSVGSCFNFTFVVESLYQFAMRGDVAWNIAASVAPPVISDTLTSARNLLQFYLSSFNVKVLVLHFVLMQKFKHGLGSTLTTFCCFKSMRPLHNTGIDAIPAVFNYYRSRIKFHLSMFTFDVRMYGISDSFSKFTPPQRANWYESAQKYKKCISIMPNQKRKDTCACKIGYILLDSDMSTGEAEPVREDIEKQW</sequence>
<keyword evidence="2" id="KW-1185">Reference proteome</keyword>
<accession>W6U3Z7</accession>
<comment type="caution">
    <text evidence="1">The sequence shown here is derived from an EMBL/GenBank/DDBJ whole genome shotgun (WGS) entry which is preliminary data.</text>
</comment>
<reference evidence="1 2" key="1">
    <citation type="journal article" date="2013" name="Nat. Genet.">
        <title>The genome of the hydatid tapeworm Echinococcus granulosus.</title>
        <authorList>
            <person name="Zheng H."/>
            <person name="Zhang W."/>
            <person name="Zhang L."/>
            <person name="Zhang Z."/>
            <person name="Li J."/>
            <person name="Lu G."/>
            <person name="Zhu Y."/>
            <person name="Wang Y."/>
            <person name="Huang Y."/>
            <person name="Liu J."/>
            <person name="Kang H."/>
            <person name="Chen J."/>
            <person name="Wang L."/>
            <person name="Chen A."/>
            <person name="Yu S."/>
            <person name="Gao Z."/>
            <person name="Jin L."/>
            <person name="Gu W."/>
            <person name="Wang Z."/>
            <person name="Zhao L."/>
            <person name="Shi B."/>
            <person name="Wen H."/>
            <person name="Lin R."/>
            <person name="Jones M.K."/>
            <person name="Brejova B."/>
            <person name="Vinar T."/>
            <person name="Zhao G."/>
            <person name="McManus D.P."/>
            <person name="Chen Z."/>
            <person name="Zhou Y."/>
            <person name="Wang S."/>
        </authorList>
    </citation>
    <scope>NUCLEOTIDE SEQUENCE [LARGE SCALE GENOMIC DNA]</scope>
</reference>
<dbReference type="KEGG" id="egl:EGR_09336"/>
<organism evidence="1 2">
    <name type="scientific">Echinococcus granulosus</name>
    <name type="common">Hydatid tapeworm</name>
    <dbReference type="NCBI Taxonomy" id="6210"/>
    <lineage>
        <taxon>Eukaryota</taxon>
        <taxon>Metazoa</taxon>
        <taxon>Spiralia</taxon>
        <taxon>Lophotrochozoa</taxon>
        <taxon>Platyhelminthes</taxon>
        <taxon>Cestoda</taxon>
        <taxon>Eucestoda</taxon>
        <taxon>Cyclophyllidea</taxon>
        <taxon>Taeniidae</taxon>
        <taxon>Echinococcus</taxon>
        <taxon>Echinococcus granulosus group</taxon>
    </lineage>
</organism>
<dbReference type="EMBL" id="APAU02000143">
    <property type="protein sequence ID" value="EUB55820.1"/>
    <property type="molecule type" value="Genomic_DNA"/>
</dbReference>
<protein>
    <submittedName>
        <fullName evidence="1">Uncharacterized protein</fullName>
    </submittedName>
</protein>